<feature type="compositionally biased region" description="Low complexity" evidence="1">
    <location>
        <begin position="140"/>
        <end position="169"/>
    </location>
</feature>
<dbReference type="EMBL" id="JAQQWI010000025">
    <property type="protein sequence ID" value="KAK7993118.1"/>
    <property type="molecule type" value="Genomic_DNA"/>
</dbReference>
<feature type="region of interest" description="Disordered" evidence="1">
    <location>
        <begin position="1"/>
        <end position="217"/>
    </location>
</feature>
<evidence type="ECO:0000256" key="1">
    <source>
        <dbReference type="SAM" id="MobiDB-lite"/>
    </source>
</evidence>
<organism evidence="2 3">
    <name type="scientific">Apiospora marii</name>
    <dbReference type="NCBI Taxonomy" id="335849"/>
    <lineage>
        <taxon>Eukaryota</taxon>
        <taxon>Fungi</taxon>
        <taxon>Dikarya</taxon>
        <taxon>Ascomycota</taxon>
        <taxon>Pezizomycotina</taxon>
        <taxon>Sordariomycetes</taxon>
        <taxon>Xylariomycetidae</taxon>
        <taxon>Amphisphaeriales</taxon>
        <taxon>Apiosporaceae</taxon>
        <taxon>Apiospora</taxon>
    </lineage>
</organism>
<feature type="compositionally biased region" description="Polar residues" evidence="1">
    <location>
        <begin position="46"/>
        <end position="66"/>
    </location>
</feature>
<reference evidence="2 3" key="1">
    <citation type="submission" date="2023-01" db="EMBL/GenBank/DDBJ databases">
        <title>Analysis of 21 Apiospora genomes using comparative genomics revels a genus with tremendous synthesis potential of carbohydrate active enzymes and secondary metabolites.</title>
        <authorList>
            <person name="Sorensen T."/>
        </authorList>
    </citation>
    <scope>NUCLEOTIDE SEQUENCE [LARGE SCALE GENOMIC DNA]</scope>
    <source>
        <strain evidence="2 3">CBS 20057</strain>
    </source>
</reference>
<name>A0ABR1QZP9_9PEZI</name>
<accession>A0ABR1QZP9</accession>
<evidence type="ECO:0000313" key="3">
    <source>
        <dbReference type="Proteomes" id="UP001396898"/>
    </source>
</evidence>
<evidence type="ECO:0000313" key="2">
    <source>
        <dbReference type="EMBL" id="KAK7993118.1"/>
    </source>
</evidence>
<feature type="compositionally biased region" description="Basic and acidic residues" evidence="1">
    <location>
        <begin position="170"/>
        <end position="181"/>
    </location>
</feature>
<gene>
    <name evidence="2" type="ORF">PG991_016297</name>
</gene>
<keyword evidence="3" id="KW-1185">Reference proteome</keyword>
<comment type="caution">
    <text evidence="2">The sequence shown here is derived from an EMBL/GenBank/DDBJ whole genome shotgun (WGS) entry which is preliminary data.</text>
</comment>
<protein>
    <submittedName>
        <fullName evidence="2">Uncharacterized protein</fullName>
    </submittedName>
</protein>
<feature type="compositionally biased region" description="Polar residues" evidence="1">
    <location>
        <begin position="77"/>
        <end position="88"/>
    </location>
</feature>
<dbReference type="Proteomes" id="UP001396898">
    <property type="component" value="Unassembled WGS sequence"/>
</dbReference>
<sequence length="217" mass="23451">MSKQTRKTRGGGGNKDLPPIDEALRSEESYGTYSSGYRALDRDRNTLPNPSRYNYPGQKSNFQDTLGSYAGVDTLEPSATSKYSSTTAGFDKYANDRKASGGTPDYGYAGSAQGARDFNVGYQRRQRPHGSSSRDDSGTKHSSSSQRQSSSKHQSSSSRSGQHYSSSSCKDPKGKGKKDDYNSDDEYDDAAPRGYGGTSSGSYYGSSSASTYYGRAY</sequence>
<feature type="compositionally biased region" description="Low complexity" evidence="1">
    <location>
        <begin position="200"/>
        <end position="217"/>
    </location>
</feature>
<proteinExistence type="predicted"/>